<dbReference type="InterPro" id="IPR013783">
    <property type="entry name" value="Ig-like_fold"/>
</dbReference>
<dbReference type="KEGG" id="hazt:108667850"/>
<dbReference type="GO" id="GO:0005886">
    <property type="term" value="C:plasma membrane"/>
    <property type="evidence" value="ECO:0007669"/>
    <property type="project" value="TreeGrafter"/>
</dbReference>
<dbReference type="GO" id="GO:0007156">
    <property type="term" value="P:homophilic cell adhesion via plasma membrane adhesion molecules"/>
    <property type="evidence" value="ECO:0007669"/>
    <property type="project" value="TreeGrafter"/>
</dbReference>
<evidence type="ECO:0000256" key="1">
    <source>
        <dbReference type="ARBA" id="ARBA00023319"/>
    </source>
</evidence>
<dbReference type="InterPro" id="IPR036179">
    <property type="entry name" value="Ig-like_dom_sf"/>
</dbReference>
<reference evidence="4" key="1">
    <citation type="submission" date="2025-08" db="UniProtKB">
        <authorList>
            <consortium name="RefSeq"/>
        </authorList>
    </citation>
    <scope>IDENTIFICATION</scope>
    <source>
        <tissue evidence="4">Whole organism</tissue>
    </source>
</reference>
<feature type="non-terminal residue" evidence="4">
    <location>
        <position position="1"/>
    </location>
</feature>
<name>A0A8B7NA24_HYAAZ</name>
<dbReference type="PANTHER" id="PTHR10075">
    <property type="entry name" value="BASIGIN RELATED"/>
    <property type="match status" value="1"/>
</dbReference>
<dbReference type="PROSITE" id="PS50835">
    <property type="entry name" value="IG_LIKE"/>
    <property type="match status" value="1"/>
</dbReference>
<dbReference type="Pfam" id="PF13927">
    <property type="entry name" value="Ig_3"/>
    <property type="match status" value="1"/>
</dbReference>
<dbReference type="GO" id="GO:0070593">
    <property type="term" value="P:dendrite self-avoidance"/>
    <property type="evidence" value="ECO:0007669"/>
    <property type="project" value="TreeGrafter"/>
</dbReference>
<dbReference type="GeneID" id="108667850"/>
<dbReference type="SMART" id="SM00408">
    <property type="entry name" value="IGc2"/>
    <property type="match status" value="1"/>
</dbReference>
<accession>A0A8B7NA24</accession>
<dbReference type="GO" id="GO:0098632">
    <property type="term" value="F:cell-cell adhesion mediator activity"/>
    <property type="evidence" value="ECO:0007669"/>
    <property type="project" value="TreeGrafter"/>
</dbReference>
<sequence length="173" mass="18805">RRPPAVVSRLPKSDSVVRGHSVNLTCVFEGSPLPTITWYKDDVILRLDDVIERVDDASQTRVAGDHVNTNTMSVTQRRVRSRQVRAGGGGGGLSARGTRRIVSSLSIGVVEDDHAGVYKCVATSREGRAEQQVQLSVIPPLDPGLVYPCPYDSFCLNGGTCMFFKFVGELVCQ</sequence>
<dbReference type="Gene3D" id="2.60.40.10">
    <property type="entry name" value="Immunoglobulins"/>
    <property type="match status" value="1"/>
</dbReference>
<evidence type="ECO:0000313" key="3">
    <source>
        <dbReference type="Proteomes" id="UP000694843"/>
    </source>
</evidence>
<evidence type="ECO:0000313" key="4">
    <source>
        <dbReference type="RefSeq" id="XP_018010433.1"/>
    </source>
</evidence>
<dbReference type="PANTHER" id="PTHR10075:SF14">
    <property type="entry name" value="CELL ADHESION MOLECULE DSCAM2-RELATED"/>
    <property type="match status" value="1"/>
</dbReference>
<dbReference type="GO" id="GO:0030424">
    <property type="term" value="C:axon"/>
    <property type="evidence" value="ECO:0007669"/>
    <property type="project" value="TreeGrafter"/>
</dbReference>
<keyword evidence="3" id="KW-1185">Reference proteome</keyword>
<organism evidence="3 4">
    <name type="scientific">Hyalella azteca</name>
    <name type="common">Amphipod</name>
    <dbReference type="NCBI Taxonomy" id="294128"/>
    <lineage>
        <taxon>Eukaryota</taxon>
        <taxon>Metazoa</taxon>
        <taxon>Ecdysozoa</taxon>
        <taxon>Arthropoda</taxon>
        <taxon>Crustacea</taxon>
        <taxon>Multicrustacea</taxon>
        <taxon>Malacostraca</taxon>
        <taxon>Eumalacostraca</taxon>
        <taxon>Peracarida</taxon>
        <taxon>Amphipoda</taxon>
        <taxon>Senticaudata</taxon>
        <taxon>Talitrida</taxon>
        <taxon>Talitroidea</taxon>
        <taxon>Hyalellidae</taxon>
        <taxon>Hyalella</taxon>
    </lineage>
</organism>
<dbReference type="Proteomes" id="UP000694843">
    <property type="component" value="Unplaced"/>
</dbReference>
<dbReference type="InterPro" id="IPR007110">
    <property type="entry name" value="Ig-like_dom"/>
</dbReference>
<evidence type="ECO:0000259" key="2">
    <source>
        <dbReference type="PROSITE" id="PS50835"/>
    </source>
</evidence>
<proteinExistence type="predicted"/>
<dbReference type="RefSeq" id="XP_018010433.1">
    <property type="nucleotide sequence ID" value="XM_018154944.1"/>
</dbReference>
<dbReference type="SMART" id="SM00409">
    <property type="entry name" value="IG"/>
    <property type="match status" value="1"/>
</dbReference>
<dbReference type="GO" id="GO:0007411">
    <property type="term" value="P:axon guidance"/>
    <property type="evidence" value="ECO:0007669"/>
    <property type="project" value="TreeGrafter"/>
</dbReference>
<dbReference type="SUPFAM" id="SSF48726">
    <property type="entry name" value="Immunoglobulin"/>
    <property type="match status" value="1"/>
</dbReference>
<dbReference type="InterPro" id="IPR003598">
    <property type="entry name" value="Ig_sub2"/>
</dbReference>
<dbReference type="InterPro" id="IPR003599">
    <property type="entry name" value="Ig_sub"/>
</dbReference>
<feature type="domain" description="Ig-like" evidence="2">
    <location>
        <begin position="4"/>
        <end position="136"/>
    </location>
</feature>
<dbReference type="AlphaFoldDB" id="A0A8B7NA24"/>
<protein>
    <submittedName>
        <fullName evidence="4">Uncharacterized protein LOC108667850</fullName>
    </submittedName>
</protein>
<keyword evidence="1" id="KW-0393">Immunoglobulin domain</keyword>
<gene>
    <name evidence="4" type="primary">LOC108667850</name>
</gene>
<dbReference type="OrthoDB" id="6133584at2759"/>